<gene>
    <name evidence="3" type="ORF">J2S11_003019</name>
</gene>
<evidence type="ECO:0000313" key="4">
    <source>
        <dbReference type="Proteomes" id="UP001235840"/>
    </source>
</evidence>
<comment type="caution">
    <text evidence="3">The sequence shown here is derived from an EMBL/GenBank/DDBJ whole genome shotgun (WGS) entry which is preliminary data.</text>
</comment>
<proteinExistence type="predicted"/>
<evidence type="ECO:0000313" key="3">
    <source>
        <dbReference type="EMBL" id="MDQ0167094.1"/>
    </source>
</evidence>
<keyword evidence="2" id="KW-0812">Transmembrane</keyword>
<feature type="region of interest" description="Disordered" evidence="1">
    <location>
        <begin position="98"/>
        <end position="130"/>
    </location>
</feature>
<keyword evidence="4" id="KW-1185">Reference proteome</keyword>
<feature type="transmembrane region" description="Helical" evidence="2">
    <location>
        <begin position="57"/>
        <end position="90"/>
    </location>
</feature>
<protein>
    <submittedName>
        <fullName evidence="3">Cellulose synthase/poly-beta-1,6-N-acetylglucosamine synthase-like glycosyltransferase</fullName>
    </submittedName>
</protein>
<accession>A0ABT9W1G8</accession>
<dbReference type="RefSeq" id="WP_307395815.1">
    <property type="nucleotide sequence ID" value="NZ_BAAADK010000046.1"/>
</dbReference>
<dbReference type="Proteomes" id="UP001235840">
    <property type="component" value="Unassembled WGS sequence"/>
</dbReference>
<keyword evidence="2" id="KW-0472">Membrane</keyword>
<feature type="transmembrane region" description="Helical" evidence="2">
    <location>
        <begin position="12"/>
        <end position="42"/>
    </location>
</feature>
<keyword evidence="2" id="KW-1133">Transmembrane helix</keyword>
<reference evidence="3 4" key="1">
    <citation type="submission" date="2023-07" db="EMBL/GenBank/DDBJ databases">
        <title>Genomic Encyclopedia of Type Strains, Phase IV (KMG-IV): sequencing the most valuable type-strain genomes for metagenomic binning, comparative biology and taxonomic classification.</title>
        <authorList>
            <person name="Goeker M."/>
        </authorList>
    </citation>
    <scope>NUCLEOTIDE SEQUENCE [LARGE SCALE GENOMIC DNA]</scope>
    <source>
        <strain evidence="3 4">DSM 12751</strain>
    </source>
</reference>
<name>A0ABT9W1G8_9BACI</name>
<organism evidence="3 4">
    <name type="scientific">Caldalkalibacillus horti</name>
    <dbReference type="NCBI Taxonomy" id="77523"/>
    <lineage>
        <taxon>Bacteria</taxon>
        <taxon>Bacillati</taxon>
        <taxon>Bacillota</taxon>
        <taxon>Bacilli</taxon>
        <taxon>Bacillales</taxon>
        <taxon>Bacillaceae</taxon>
        <taxon>Caldalkalibacillus</taxon>
    </lineage>
</organism>
<dbReference type="EMBL" id="JAUSTY010000013">
    <property type="protein sequence ID" value="MDQ0167094.1"/>
    <property type="molecule type" value="Genomic_DNA"/>
</dbReference>
<sequence length="130" mass="14326">MKINNKSLIGLGLILLGIILFIYSGNIFTVIGGVALLFAMYFGYKMYREAATDGVKILGAIIVVIGAVFLISMSPLLIVLALSLICVYLGWRLIKRNDDSDFHSSHRDDRSSGPIIEVEKPFDSNSRDSK</sequence>
<evidence type="ECO:0000256" key="1">
    <source>
        <dbReference type="SAM" id="MobiDB-lite"/>
    </source>
</evidence>
<evidence type="ECO:0000256" key="2">
    <source>
        <dbReference type="SAM" id="Phobius"/>
    </source>
</evidence>